<feature type="compositionally biased region" description="Low complexity" evidence="11">
    <location>
        <begin position="161"/>
        <end position="174"/>
    </location>
</feature>
<comment type="subcellular location">
    <subcellularLocation>
        <location evidence="2">Cytoplasm</location>
    </subcellularLocation>
    <subcellularLocation>
        <location evidence="1">Endoplasmic reticulum</location>
    </subcellularLocation>
</comment>
<keyword evidence="7" id="KW-0256">Endoplasmic reticulum</keyword>
<protein>
    <submittedName>
        <fullName evidence="15">Probable proteasome inhibitor isoform X1</fullName>
    </submittedName>
</protein>
<evidence type="ECO:0000256" key="11">
    <source>
        <dbReference type="SAM" id="MobiDB-lite"/>
    </source>
</evidence>
<dbReference type="Pfam" id="PF08577">
    <property type="entry name" value="PI31_Prot_C"/>
    <property type="match status" value="1"/>
</dbReference>
<organism evidence="14 15">
    <name type="scientific">Dioscorea cayennensis subsp. rotundata</name>
    <name type="common">White Guinea yam</name>
    <name type="synonym">Dioscorea rotundata</name>
    <dbReference type="NCBI Taxonomy" id="55577"/>
    <lineage>
        <taxon>Eukaryota</taxon>
        <taxon>Viridiplantae</taxon>
        <taxon>Streptophyta</taxon>
        <taxon>Embryophyta</taxon>
        <taxon>Tracheophyta</taxon>
        <taxon>Spermatophyta</taxon>
        <taxon>Magnoliopsida</taxon>
        <taxon>Liliopsida</taxon>
        <taxon>Dioscoreales</taxon>
        <taxon>Dioscoreaceae</taxon>
        <taxon>Dioscorea</taxon>
    </lineage>
</organism>
<feature type="domain" description="PI31 proteasome regulator N-terminal" evidence="13">
    <location>
        <begin position="15"/>
        <end position="158"/>
    </location>
</feature>
<dbReference type="GO" id="GO:0043161">
    <property type="term" value="P:proteasome-mediated ubiquitin-dependent protein catabolic process"/>
    <property type="evidence" value="ECO:0007669"/>
    <property type="project" value="InterPro"/>
</dbReference>
<reference evidence="15" key="1">
    <citation type="submission" date="2025-08" db="UniProtKB">
        <authorList>
            <consortium name="RefSeq"/>
        </authorList>
    </citation>
    <scope>IDENTIFICATION</scope>
</reference>
<evidence type="ECO:0000256" key="7">
    <source>
        <dbReference type="ARBA" id="ARBA00022824"/>
    </source>
</evidence>
<keyword evidence="9" id="KW-0007">Acetylation</keyword>
<dbReference type="PANTHER" id="PTHR13266:SF1">
    <property type="entry name" value="PROTEASOME INHIBITOR PI31 SUBUNIT"/>
    <property type="match status" value="1"/>
</dbReference>
<keyword evidence="6" id="KW-0597">Phosphoprotein</keyword>
<evidence type="ECO:0000256" key="10">
    <source>
        <dbReference type="ARBA" id="ARBA00024805"/>
    </source>
</evidence>
<feature type="region of interest" description="Disordered" evidence="11">
    <location>
        <begin position="154"/>
        <end position="183"/>
    </location>
</feature>
<dbReference type="Pfam" id="PF11566">
    <property type="entry name" value="PI31_Prot_N"/>
    <property type="match status" value="1"/>
</dbReference>
<comment type="function">
    <text evidence="10">Plays an important role in control of proteasome function. Inhibits the hydrolysis of protein and peptide substrates by the 20S proteasome. Also inhibits the activation of the proteasome by the proteasome regulatory proteins PA700 and PA28.</text>
</comment>
<evidence type="ECO:0000256" key="5">
    <source>
        <dbReference type="ARBA" id="ARBA00022490"/>
    </source>
</evidence>
<proteinExistence type="inferred from homology"/>
<dbReference type="GO" id="GO:0005783">
    <property type="term" value="C:endoplasmic reticulum"/>
    <property type="evidence" value="ECO:0007669"/>
    <property type="project" value="UniProtKB-SubCell"/>
</dbReference>
<dbReference type="GO" id="GO:0000502">
    <property type="term" value="C:proteasome complex"/>
    <property type="evidence" value="ECO:0007669"/>
    <property type="project" value="UniProtKB-KW"/>
</dbReference>
<keyword evidence="14" id="KW-1185">Reference proteome</keyword>
<name>A0AB40BAW3_DIOCR</name>
<dbReference type="GeneID" id="120260908"/>
<dbReference type="PANTHER" id="PTHR13266">
    <property type="entry name" value="PROTEASOME INHIBITOR"/>
    <property type="match status" value="1"/>
</dbReference>
<feature type="region of interest" description="Disordered" evidence="11">
    <location>
        <begin position="254"/>
        <end position="294"/>
    </location>
</feature>
<dbReference type="Gene3D" id="3.40.1000.30">
    <property type="match status" value="1"/>
</dbReference>
<dbReference type="Proteomes" id="UP001515500">
    <property type="component" value="Chromosome 5"/>
</dbReference>
<keyword evidence="4" id="KW-0488">Methylation</keyword>
<evidence type="ECO:0000256" key="9">
    <source>
        <dbReference type="ARBA" id="ARBA00022990"/>
    </source>
</evidence>
<dbReference type="RefSeq" id="XP_039124425.1">
    <property type="nucleotide sequence ID" value="XM_039268491.1"/>
</dbReference>
<dbReference type="GO" id="GO:0070628">
    <property type="term" value="F:proteasome binding"/>
    <property type="evidence" value="ECO:0007669"/>
    <property type="project" value="InterPro"/>
</dbReference>
<evidence type="ECO:0000256" key="3">
    <source>
        <dbReference type="ARBA" id="ARBA00006405"/>
    </source>
</evidence>
<dbReference type="InterPro" id="IPR021625">
    <property type="entry name" value="PI31_Prot_N"/>
</dbReference>
<evidence type="ECO:0000256" key="2">
    <source>
        <dbReference type="ARBA" id="ARBA00004496"/>
    </source>
</evidence>
<keyword evidence="5" id="KW-0963">Cytoplasm</keyword>
<dbReference type="InterPro" id="IPR045128">
    <property type="entry name" value="PI31-like"/>
</dbReference>
<evidence type="ECO:0000259" key="12">
    <source>
        <dbReference type="Pfam" id="PF08577"/>
    </source>
</evidence>
<sequence length="294" mass="31318">MATESSVMAVIRASRPSFRNPHDKLAFAIHATFMAAGHSLIATGRPAFSDQPPSDGPEVAMEGWNELEDSYGFVYSKSHQGKKMNLLVKCLAVDDALMVDAVDLGEPQKEPLHLQINLKDYVSEDSNGMSNYGEAYKNFKGLVKIINDGILAKAEPKAETSSSSGVRSGRSESVIPDVTSVGHGLDPSSLTYPPVFLSSHSDLYPSPGAGVLPFRGPNIGGDMLVGPNDPRWSGLGQVSPSGGGVLGLPPGARYDPIGPPDVPGFEPGRFVRAPPRSGRRPHPDLEHFGDTDYI</sequence>
<evidence type="ECO:0000313" key="14">
    <source>
        <dbReference type="Proteomes" id="UP001515500"/>
    </source>
</evidence>
<dbReference type="GO" id="GO:0004866">
    <property type="term" value="F:endopeptidase inhibitor activity"/>
    <property type="evidence" value="ECO:0007669"/>
    <property type="project" value="InterPro"/>
</dbReference>
<accession>A0AB40BAW3</accession>
<evidence type="ECO:0000256" key="1">
    <source>
        <dbReference type="ARBA" id="ARBA00004240"/>
    </source>
</evidence>
<evidence type="ECO:0000256" key="6">
    <source>
        <dbReference type="ARBA" id="ARBA00022553"/>
    </source>
</evidence>
<feature type="compositionally biased region" description="Basic and acidic residues" evidence="11">
    <location>
        <begin position="281"/>
        <end position="294"/>
    </location>
</feature>
<evidence type="ECO:0000313" key="15">
    <source>
        <dbReference type="RefSeq" id="XP_039124425.1"/>
    </source>
</evidence>
<feature type="domain" description="PI31 proteasome regulator C-terminal" evidence="12">
    <location>
        <begin position="200"/>
        <end position="259"/>
    </location>
</feature>
<gene>
    <name evidence="15" type="primary">LOC120260908</name>
</gene>
<keyword evidence="8" id="KW-0647">Proteasome</keyword>
<evidence type="ECO:0000256" key="4">
    <source>
        <dbReference type="ARBA" id="ARBA00022481"/>
    </source>
</evidence>
<evidence type="ECO:0000256" key="8">
    <source>
        <dbReference type="ARBA" id="ARBA00022942"/>
    </source>
</evidence>
<dbReference type="AlphaFoldDB" id="A0AB40BAW3"/>
<evidence type="ECO:0000259" key="13">
    <source>
        <dbReference type="Pfam" id="PF11566"/>
    </source>
</evidence>
<dbReference type="InterPro" id="IPR013886">
    <property type="entry name" value="PI31_Prot_C"/>
</dbReference>
<comment type="similarity">
    <text evidence="3">Belongs to the proteasome inhibitor PI31 family.</text>
</comment>